<gene>
    <name evidence="1" type="ORF">UA74_20945</name>
</gene>
<name>A0AAC9LH45_9PSEU</name>
<dbReference type="Proteomes" id="UP000185511">
    <property type="component" value="Chromosome"/>
</dbReference>
<accession>A0AAC9LH45</accession>
<protein>
    <submittedName>
        <fullName evidence="1">Uncharacterized protein</fullName>
    </submittedName>
</protein>
<keyword evidence="2" id="KW-1185">Reference proteome</keyword>
<reference evidence="2" key="1">
    <citation type="submission" date="2016-06" db="EMBL/GenBank/DDBJ databases">
        <title>Complete genome sequence of Actinoalloteichus fjordicus DSM 46855 (=ADI127-17), type strain of the new species Actinoalloteichus fjordicus.</title>
        <authorList>
            <person name="Ruckert C."/>
            <person name="Nouioui I."/>
            <person name="Willmese J."/>
            <person name="van Wezel G."/>
            <person name="Klenk H.-P."/>
            <person name="Kalinowski J."/>
            <person name="Zotchev S.B."/>
        </authorList>
    </citation>
    <scope>NUCLEOTIDE SEQUENCE [LARGE SCALE GENOMIC DNA]</scope>
    <source>
        <strain evidence="2">ADI127-7</strain>
    </source>
</reference>
<organism evidence="1 2">
    <name type="scientific">Actinoalloteichus fjordicus</name>
    <dbReference type="NCBI Taxonomy" id="1612552"/>
    <lineage>
        <taxon>Bacteria</taxon>
        <taxon>Bacillati</taxon>
        <taxon>Actinomycetota</taxon>
        <taxon>Actinomycetes</taxon>
        <taxon>Pseudonocardiales</taxon>
        <taxon>Pseudonocardiaceae</taxon>
        <taxon>Actinoalloteichus</taxon>
    </lineage>
</organism>
<dbReference type="EMBL" id="CP016076">
    <property type="protein sequence ID" value="APU16214.1"/>
    <property type="molecule type" value="Genomic_DNA"/>
</dbReference>
<sequence length="70" mass="7375">MSPDVLPLGLARAASPSGATPVLPVLSYDPVRQISLTGEGLAAIDDPAVVRSSTPCDTKHDNQWFVDQDD</sequence>
<dbReference type="AlphaFoldDB" id="A0AAC9LH45"/>
<proteinExistence type="predicted"/>
<dbReference type="KEGG" id="acad:UA74_20945"/>
<evidence type="ECO:0000313" key="1">
    <source>
        <dbReference type="EMBL" id="APU16214.1"/>
    </source>
</evidence>
<evidence type="ECO:0000313" key="2">
    <source>
        <dbReference type="Proteomes" id="UP000185511"/>
    </source>
</evidence>